<dbReference type="Proteomes" id="UP000827284">
    <property type="component" value="Unassembled WGS sequence"/>
</dbReference>
<name>A0A9P3LUH5_9FUNG</name>
<proteinExistence type="predicted"/>
<comment type="caution">
    <text evidence="3">The sequence shown here is derived from an EMBL/GenBank/DDBJ whole genome shotgun (WGS) entry which is preliminary data.</text>
</comment>
<organism evidence="3 4">
    <name type="scientific">Entomortierella parvispora</name>
    <dbReference type="NCBI Taxonomy" id="205924"/>
    <lineage>
        <taxon>Eukaryota</taxon>
        <taxon>Fungi</taxon>
        <taxon>Fungi incertae sedis</taxon>
        <taxon>Mucoromycota</taxon>
        <taxon>Mortierellomycotina</taxon>
        <taxon>Mortierellomycetes</taxon>
        <taxon>Mortierellales</taxon>
        <taxon>Mortierellaceae</taxon>
        <taxon>Entomortierella</taxon>
    </lineage>
</organism>
<feature type="compositionally biased region" description="Basic and acidic residues" evidence="1">
    <location>
        <begin position="193"/>
        <end position="206"/>
    </location>
</feature>
<dbReference type="SMART" id="SM00271">
    <property type="entry name" value="DnaJ"/>
    <property type="match status" value="1"/>
</dbReference>
<gene>
    <name evidence="3" type="ORF">EMPS_03521</name>
</gene>
<dbReference type="AlphaFoldDB" id="A0A9P3LUH5"/>
<dbReference type="SUPFAM" id="SSF46565">
    <property type="entry name" value="Chaperone J-domain"/>
    <property type="match status" value="1"/>
</dbReference>
<reference evidence="3" key="1">
    <citation type="submission" date="2021-11" db="EMBL/GenBank/DDBJ databases">
        <authorList>
            <person name="Herlambang A."/>
            <person name="Guo Y."/>
            <person name="Takashima Y."/>
            <person name="Nishizawa T."/>
        </authorList>
    </citation>
    <scope>NUCLEOTIDE SEQUENCE</scope>
    <source>
        <strain evidence="3">E1425</strain>
    </source>
</reference>
<dbReference type="EMBL" id="BQFW01000005">
    <property type="protein sequence ID" value="GJJ71171.1"/>
    <property type="molecule type" value="Genomic_DNA"/>
</dbReference>
<dbReference type="InterPro" id="IPR001623">
    <property type="entry name" value="DnaJ_domain"/>
</dbReference>
<dbReference type="PANTHER" id="PTHR44873">
    <property type="entry name" value="DNAJ HOMOLOG SUBFAMILY C MEMBER 30, MITOCHONDRIAL"/>
    <property type="match status" value="1"/>
</dbReference>
<evidence type="ECO:0000313" key="4">
    <source>
        <dbReference type="Proteomes" id="UP000827284"/>
    </source>
</evidence>
<dbReference type="InterPro" id="IPR053025">
    <property type="entry name" value="Mito_ATP_Synthase-Asso"/>
</dbReference>
<dbReference type="PANTHER" id="PTHR44873:SF1">
    <property type="entry name" value="DNAJ HOMOLOG SUBFAMILY C MEMBER 30, MITOCHONDRIAL"/>
    <property type="match status" value="1"/>
</dbReference>
<feature type="compositionally biased region" description="Low complexity" evidence="1">
    <location>
        <begin position="168"/>
        <end position="179"/>
    </location>
</feature>
<sequence>MAPHLHLHLFRYCRPPRPGHLSLATSHRIAPALLASGSLLGNDRSSHSSYFHSSSSSHSPRRNHYEQLGLSQDASKKEIKTQFYRLSKLHHPDKNDSEESRQRFLHINEAYSVLGDDRQRRDYDLTLLDRSGQLYSSSAGSYSSSASSRPSARGTLRRTPFRHSKQSATAAAEARAHAAFRPTYGGKPSASHFDSKSHQEMHYEQEVRREERRQARERASEEFKWRQQYEESDTMAGKLSRIGFIFVAIFLASSMMRVFADDETSGGSDREEDEEKEKGSKMAPSYLDQPPEYAGSTCTSTIVQELRCFSGKSSPTRIPFSSGVHE</sequence>
<evidence type="ECO:0000256" key="1">
    <source>
        <dbReference type="SAM" id="MobiDB-lite"/>
    </source>
</evidence>
<accession>A0A9P3LUH5</accession>
<keyword evidence="4" id="KW-1185">Reference proteome</keyword>
<reference evidence="3" key="2">
    <citation type="journal article" date="2022" name="Microbiol. Resour. Announc.">
        <title>Whole-Genome Sequence of Entomortierella parvispora E1425, a Mucoromycotan Fungus Associated with Burkholderiaceae-Related Endosymbiotic Bacteria.</title>
        <authorList>
            <person name="Herlambang A."/>
            <person name="Guo Y."/>
            <person name="Takashima Y."/>
            <person name="Narisawa K."/>
            <person name="Ohta H."/>
            <person name="Nishizawa T."/>
        </authorList>
    </citation>
    <scope>NUCLEOTIDE SEQUENCE</scope>
    <source>
        <strain evidence="3">E1425</strain>
    </source>
</reference>
<feature type="region of interest" description="Disordered" evidence="1">
    <location>
        <begin position="262"/>
        <end position="295"/>
    </location>
</feature>
<feature type="compositionally biased region" description="Basic residues" evidence="1">
    <location>
        <begin position="155"/>
        <end position="165"/>
    </location>
</feature>
<feature type="region of interest" description="Disordered" evidence="1">
    <location>
        <begin position="136"/>
        <end position="206"/>
    </location>
</feature>
<dbReference type="OrthoDB" id="445556at2759"/>
<evidence type="ECO:0000259" key="2">
    <source>
        <dbReference type="PROSITE" id="PS50076"/>
    </source>
</evidence>
<feature type="compositionally biased region" description="Low complexity" evidence="1">
    <location>
        <begin position="136"/>
        <end position="154"/>
    </location>
</feature>
<protein>
    <submittedName>
        <fullName evidence="3">DnaJ homolog subfamily C member 30</fullName>
    </submittedName>
</protein>
<dbReference type="CDD" id="cd06257">
    <property type="entry name" value="DnaJ"/>
    <property type="match status" value="1"/>
</dbReference>
<dbReference type="InterPro" id="IPR036869">
    <property type="entry name" value="J_dom_sf"/>
</dbReference>
<dbReference type="PROSITE" id="PS50076">
    <property type="entry name" value="DNAJ_2"/>
    <property type="match status" value="1"/>
</dbReference>
<feature type="domain" description="J" evidence="2">
    <location>
        <begin position="63"/>
        <end position="127"/>
    </location>
</feature>
<dbReference type="PRINTS" id="PR00625">
    <property type="entry name" value="JDOMAIN"/>
</dbReference>
<dbReference type="Pfam" id="PF00226">
    <property type="entry name" value="DnaJ"/>
    <property type="match status" value="1"/>
</dbReference>
<evidence type="ECO:0000313" key="3">
    <source>
        <dbReference type="EMBL" id="GJJ71171.1"/>
    </source>
</evidence>
<dbReference type="Gene3D" id="1.10.287.110">
    <property type="entry name" value="DnaJ domain"/>
    <property type="match status" value="1"/>
</dbReference>